<evidence type="ECO:0000313" key="4">
    <source>
        <dbReference type="EMBL" id="MTV54640.1"/>
    </source>
</evidence>
<name>A0A6I3SZC0_9BURK</name>
<evidence type="ECO:0000313" key="5">
    <source>
        <dbReference type="Proteomes" id="UP000430634"/>
    </source>
</evidence>
<keyword evidence="2" id="KW-0812">Transmembrane</keyword>
<sequence length="91" mass="9945">MSIDTLPVSTERKQKRLVSGGGPPYDEGMQKRVEKLEEDVATIKADLAVIKATYATKTDIADAKVAIIMWVVTAVFLAQLLPTVLKIYLPA</sequence>
<protein>
    <submittedName>
        <fullName evidence="4">Uncharacterized protein</fullName>
    </submittedName>
</protein>
<reference evidence="4 5" key="3">
    <citation type="submission" date="2019-11" db="EMBL/GenBank/DDBJ databases">
        <title>Type strains purchased from KCTC, JCM and DSMZ.</title>
        <authorList>
            <person name="Lu H."/>
        </authorList>
    </citation>
    <scope>NUCLEOTIDE SEQUENCE [LARGE SCALE GENOMIC DNA]</scope>
    <source>
        <strain evidence="4 5">KCTC 52429</strain>
    </source>
</reference>
<reference evidence="6" key="2">
    <citation type="journal article" date="2019" name="Int. J. Syst. Evol. Microbiol.">
        <title>The Global Catalogue of Microorganisms (GCM) 10K type strain sequencing project: providing services to taxonomists for standard genome sequencing and annotation.</title>
        <authorList>
            <consortium name="The Broad Institute Genomics Platform"/>
            <consortium name="The Broad Institute Genome Sequencing Center for Infectious Disease"/>
            <person name="Wu L."/>
            <person name="Ma J."/>
        </authorList>
    </citation>
    <scope>NUCLEOTIDE SEQUENCE [LARGE SCALE GENOMIC DNA]</scope>
    <source>
        <strain evidence="6">CGMCC 1.15931</strain>
    </source>
</reference>
<dbReference type="OrthoDB" id="6548186at2"/>
<keyword evidence="2" id="KW-0472">Membrane</keyword>
<evidence type="ECO:0000256" key="2">
    <source>
        <dbReference type="SAM" id="Phobius"/>
    </source>
</evidence>
<proteinExistence type="predicted"/>
<comment type="caution">
    <text evidence="4">The sequence shown here is derived from an EMBL/GenBank/DDBJ whole genome shotgun (WGS) entry which is preliminary data.</text>
</comment>
<gene>
    <name evidence="3" type="ORF">GCM10011572_45590</name>
    <name evidence="4" type="ORF">GM672_18075</name>
</gene>
<dbReference type="RefSeq" id="WP_155471929.1">
    <property type="nucleotide sequence ID" value="NZ_BMKG01000026.1"/>
</dbReference>
<evidence type="ECO:0000313" key="6">
    <source>
        <dbReference type="Proteomes" id="UP000622638"/>
    </source>
</evidence>
<feature type="transmembrane region" description="Helical" evidence="2">
    <location>
        <begin position="67"/>
        <end position="89"/>
    </location>
</feature>
<dbReference type="Proteomes" id="UP000622638">
    <property type="component" value="Unassembled WGS sequence"/>
</dbReference>
<dbReference type="EMBL" id="WNKZ01000057">
    <property type="protein sequence ID" value="MTV54640.1"/>
    <property type="molecule type" value="Genomic_DNA"/>
</dbReference>
<dbReference type="AlphaFoldDB" id="A0A6I3SZC0"/>
<feature type="region of interest" description="Disordered" evidence="1">
    <location>
        <begin position="1"/>
        <end position="28"/>
    </location>
</feature>
<accession>A0A6I3SZC0</accession>
<dbReference type="Proteomes" id="UP000430634">
    <property type="component" value="Unassembled WGS sequence"/>
</dbReference>
<evidence type="ECO:0000313" key="3">
    <source>
        <dbReference type="EMBL" id="GGC18955.1"/>
    </source>
</evidence>
<reference evidence="3" key="1">
    <citation type="journal article" date="2014" name="Int. J. Syst. Evol. Microbiol.">
        <title>Complete genome of a new Firmicutes species belonging to the dominant human colonic microbiota ('Ruminococcus bicirculans') reveals two chromosomes and a selective capacity to utilize plant glucans.</title>
        <authorList>
            <consortium name="NISC Comparative Sequencing Program"/>
            <person name="Wegmann U."/>
            <person name="Louis P."/>
            <person name="Goesmann A."/>
            <person name="Henrissat B."/>
            <person name="Duncan S.H."/>
            <person name="Flint H.J."/>
        </authorList>
    </citation>
    <scope>NUCLEOTIDE SEQUENCE</scope>
    <source>
        <strain evidence="3">CGMCC 1.15931</strain>
    </source>
</reference>
<dbReference type="EMBL" id="BMKG01000026">
    <property type="protein sequence ID" value="GGC18955.1"/>
    <property type="molecule type" value="Genomic_DNA"/>
</dbReference>
<evidence type="ECO:0000256" key="1">
    <source>
        <dbReference type="SAM" id="MobiDB-lite"/>
    </source>
</evidence>
<reference evidence="3" key="4">
    <citation type="submission" date="2024-05" db="EMBL/GenBank/DDBJ databases">
        <authorList>
            <person name="Sun Q."/>
            <person name="Zhou Y."/>
        </authorList>
    </citation>
    <scope>NUCLEOTIDE SEQUENCE</scope>
    <source>
        <strain evidence="3">CGMCC 1.15931</strain>
    </source>
</reference>
<organism evidence="4 5">
    <name type="scientific">Pseudoduganella buxea</name>
    <dbReference type="NCBI Taxonomy" id="1949069"/>
    <lineage>
        <taxon>Bacteria</taxon>
        <taxon>Pseudomonadati</taxon>
        <taxon>Pseudomonadota</taxon>
        <taxon>Betaproteobacteria</taxon>
        <taxon>Burkholderiales</taxon>
        <taxon>Oxalobacteraceae</taxon>
        <taxon>Telluria group</taxon>
        <taxon>Pseudoduganella</taxon>
    </lineage>
</organism>
<keyword evidence="2" id="KW-1133">Transmembrane helix</keyword>
<keyword evidence="6" id="KW-1185">Reference proteome</keyword>